<evidence type="ECO:0000313" key="4">
    <source>
        <dbReference type="Proteomes" id="UP001432180"/>
    </source>
</evidence>
<feature type="compositionally biased region" description="Polar residues" evidence="1">
    <location>
        <begin position="79"/>
        <end position="92"/>
    </location>
</feature>
<accession>A0ABZ0SJY1</accession>
<dbReference type="Pfam" id="PF01609">
    <property type="entry name" value="DDE_Tnp_1"/>
    <property type="match status" value="1"/>
</dbReference>
<organism evidence="3 4">
    <name type="scientific">Thiorhodovibrio winogradskyi</name>
    <dbReference type="NCBI Taxonomy" id="77007"/>
    <lineage>
        <taxon>Bacteria</taxon>
        <taxon>Pseudomonadati</taxon>
        <taxon>Pseudomonadota</taxon>
        <taxon>Gammaproteobacteria</taxon>
        <taxon>Chromatiales</taxon>
        <taxon>Chromatiaceae</taxon>
        <taxon>Thiorhodovibrio</taxon>
    </lineage>
</organism>
<keyword evidence="4" id="KW-1185">Reference proteome</keyword>
<reference evidence="3 4" key="1">
    <citation type="journal article" date="2023" name="Microorganisms">
        <title>Thiorhodovibrio frisius and Trv. litoralis spp. nov., Two Novel Members from a Clade of Fastidious Purple Sulfur Bacteria That Exhibit Unique Red-Shifted Light-Harvesting Capabilities.</title>
        <authorList>
            <person name="Methner A."/>
            <person name="Kuzyk S.B."/>
            <person name="Petersen J."/>
            <person name="Bauer S."/>
            <person name="Brinkmann H."/>
            <person name="Sichau K."/>
            <person name="Wanner G."/>
            <person name="Wolf J."/>
            <person name="Neumann-Schaal M."/>
            <person name="Henke P."/>
            <person name="Tank M."/>
            <person name="Sproer C."/>
            <person name="Bunk B."/>
            <person name="Overmann J."/>
        </authorList>
    </citation>
    <scope>NUCLEOTIDE SEQUENCE [LARGE SCALE GENOMIC DNA]</scope>
    <source>
        <strain evidence="3 4">DSM 6702</strain>
    </source>
</reference>
<dbReference type="InterPro" id="IPR002559">
    <property type="entry name" value="Transposase_11"/>
</dbReference>
<feature type="domain" description="Transposase IS4-like" evidence="2">
    <location>
        <begin position="70"/>
        <end position="179"/>
    </location>
</feature>
<feature type="region of interest" description="Disordered" evidence="1">
    <location>
        <begin position="79"/>
        <end position="104"/>
    </location>
</feature>
<gene>
    <name evidence="3" type="ORF">Thiowin_04797</name>
</gene>
<dbReference type="Proteomes" id="UP001432180">
    <property type="component" value="Chromosome"/>
</dbReference>
<feature type="region of interest" description="Disordered" evidence="1">
    <location>
        <begin position="1"/>
        <end position="20"/>
    </location>
</feature>
<evidence type="ECO:0000256" key="1">
    <source>
        <dbReference type="SAM" id="MobiDB-lite"/>
    </source>
</evidence>
<name>A0ABZ0SJY1_9GAMM</name>
<dbReference type="EMBL" id="CP121472">
    <property type="protein sequence ID" value="WPL19660.1"/>
    <property type="molecule type" value="Genomic_DNA"/>
</dbReference>
<dbReference type="RefSeq" id="WP_328985408.1">
    <property type="nucleotide sequence ID" value="NZ_CP121472.1"/>
</dbReference>
<proteinExistence type="predicted"/>
<evidence type="ECO:0000259" key="2">
    <source>
        <dbReference type="Pfam" id="PF01609"/>
    </source>
</evidence>
<sequence>MTDPETGLSRIEWPPAPEPVRAVPSSWNVSRFLANVIELEETLGMVSDLVPLLREQLMALLPEFGTHLGFDGTDIASHSTGAKNRATEQTSDPDADWGHHETSGVDARTGKAWKKIKRWFGYGLHLIADTQYELPVAFEVTPASHSEQPTLRAMIRATFNDTPELPERCKDFSADRGLDCAETKAMLWDDYQIRPLIDTRELWREEKQLPDYDPCKPITRPLNPQRADTIVYTEKGSLHCIWVRLF</sequence>
<evidence type="ECO:0000313" key="3">
    <source>
        <dbReference type="EMBL" id="WPL19660.1"/>
    </source>
</evidence>
<protein>
    <recommendedName>
        <fullName evidence="2">Transposase IS4-like domain-containing protein</fullName>
    </recommendedName>
</protein>